<evidence type="ECO:0000313" key="2">
    <source>
        <dbReference type="Proteomes" id="UP000751190"/>
    </source>
</evidence>
<keyword evidence="2" id="KW-1185">Reference proteome</keyword>
<organism evidence="1 2">
    <name type="scientific">Diacronema lutheri</name>
    <name type="common">Unicellular marine alga</name>
    <name type="synonym">Monochrysis lutheri</name>
    <dbReference type="NCBI Taxonomy" id="2081491"/>
    <lineage>
        <taxon>Eukaryota</taxon>
        <taxon>Haptista</taxon>
        <taxon>Haptophyta</taxon>
        <taxon>Pavlovophyceae</taxon>
        <taxon>Pavlovales</taxon>
        <taxon>Pavlovaceae</taxon>
        <taxon>Diacronema</taxon>
    </lineage>
</organism>
<dbReference type="EMBL" id="JAGTXO010000014">
    <property type="protein sequence ID" value="KAG8464071.1"/>
    <property type="molecule type" value="Genomic_DNA"/>
</dbReference>
<comment type="caution">
    <text evidence="1">The sequence shown here is derived from an EMBL/GenBank/DDBJ whole genome shotgun (WGS) entry which is preliminary data.</text>
</comment>
<evidence type="ECO:0000313" key="1">
    <source>
        <dbReference type="EMBL" id="KAG8464071.1"/>
    </source>
</evidence>
<proteinExistence type="predicted"/>
<gene>
    <name evidence="1" type="ORF">KFE25_000239</name>
</gene>
<dbReference type="AlphaFoldDB" id="A0A8J5XFC6"/>
<protein>
    <submittedName>
        <fullName evidence="1">Uncharacterized protein</fullName>
    </submittedName>
</protein>
<sequence length="394" mass="43386">MPESSGVGDGRFQALLPSASAAPSCWLVIFVHIEACGFTTLRDHFAQLASVETFGMGSVAFHKRSSPARARIAPALPLGRCSPRPASWFGEREQCTWDKLVRELADGPTKQRRRVLVELPTNAFASSRRDHLELLLGTTRKLRAAWETRGCPLVLASLVREPLEHIAAAYNKFVQPTQSSAPELFGRDFGEWVRSEHVHNPSSRLLLGEPVLSMRARAPTTVPFARLPAPYRTTPADVHARLPELLDALASRFDLVAPLRAFDELFFRLADIIGLRERRYALGAPAARNGSAAARARANAKGDVVQVPRSPALAQPARVRARELDWDMRAFLTTRKLTADRVMYANVSSAWARSMAALGHAARARIGRFRALMRIARREDARVAAAVPGDGRAL</sequence>
<reference evidence="1" key="1">
    <citation type="submission" date="2021-05" db="EMBL/GenBank/DDBJ databases">
        <title>The genome of the haptophyte Pavlova lutheri (Diacronema luteri, Pavlovales) - a model for lipid biosynthesis in eukaryotic algae.</title>
        <authorList>
            <person name="Hulatt C.J."/>
            <person name="Posewitz M.C."/>
        </authorList>
    </citation>
    <scope>NUCLEOTIDE SEQUENCE</scope>
    <source>
        <strain evidence="1">NIVA-4/92</strain>
    </source>
</reference>
<name>A0A8J5XFC6_DIALT</name>
<dbReference type="Proteomes" id="UP000751190">
    <property type="component" value="Unassembled WGS sequence"/>
</dbReference>
<accession>A0A8J5XFC6</accession>